<gene>
    <name evidence="1" type="ORF">BpHYR1_038011</name>
</gene>
<reference evidence="1 2" key="1">
    <citation type="journal article" date="2018" name="Sci. Rep.">
        <title>Genomic signatures of local adaptation to the degree of environmental predictability in rotifers.</title>
        <authorList>
            <person name="Franch-Gras L."/>
            <person name="Hahn C."/>
            <person name="Garcia-Roger E.M."/>
            <person name="Carmona M.J."/>
            <person name="Serra M."/>
            <person name="Gomez A."/>
        </authorList>
    </citation>
    <scope>NUCLEOTIDE SEQUENCE [LARGE SCALE GENOMIC DNA]</scope>
    <source>
        <strain evidence="1">HYR1</strain>
    </source>
</reference>
<dbReference type="AlphaFoldDB" id="A0A3M7QIZ6"/>
<dbReference type="Proteomes" id="UP000276133">
    <property type="component" value="Unassembled WGS sequence"/>
</dbReference>
<keyword evidence="2" id="KW-1185">Reference proteome</keyword>
<sequence length="122" mass="14072">MSNISNEMIKYCDSKLLIKTLQICYGKIIEDSRVPTNFNISIIKPLIKDHMSPSNTRPVAISDVYKSKEHDKQFGFKQSSSCAHAVFILKQRSLYVLAVDLTKAFDKVFRPLLWLNMFKRGQ</sequence>
<accession>A0A3M7QIZ6</accession>
<evidence type="ECO:0000313" key="2">
    <source>
        <dbReference type="Proteomes" id="UP000276133"/>
    </source>
</evidence>
<proteinExistence type="predicted"/>
<dbReference type="EMBL" id="REGN01005962">
    <property type="protein sequence ID" value="RNA11416.1"/>
    <property type="molecule type" value="Genomic_DNA"/>
</dbReference>
<evidence type="ECO:0000313" key="1">
    <source>
        <dbReference type="EMBL" id="RNA11416.1"/>
    </source>
</evidence>
<comment type="caution">
    <text evidence="1">The sequence shown here is derived from an EMBL/GenBank/DDBJ whole genome shotgun (WGS) entry which is preliminary data.</text>
</comment>
<evidence type="ECO:0008006" key="3">
    <source>
        <dbReference type="Google" id="ProtNLM"/>
    </source>
</evidence>
<protein>
    <recommendedName>
        <fullName evidence="3">RNA-directed DNA polymerase from mobile element jockey-like</fullName>
    </recommendedName>
</protein>
<organism evidence="1 2">
    <name type="scientific">Brachionus plicatilis</name>
    <name type="common">Marine rotifer</name>
    <name type="synonym">Brachionus muelleri</name>
    <dbReference type="NCBI Taxonomy" id="10195"/>
    <lineage>
        <taxon>Eukaryota</taxon>
        <taxon>Metazoa</taxon>
        <taxon>Spiralia</taxon>
        <taxon>Gnathifera</taxon>
        <taxon>Rotifera</taxon>
        <taxon>Eurotatoria</taxon>
        <taxon>Monogononta</taxon>
        <taxon>Pseudotrocha</taxon>
        <taxon>Ploima</taxon>
        <taxon>Brachionidae</taxon>
        <taxon>Brachionus</taxon>
    </lineage>
</organism>
<name>A0A3M7QIZ6_BRAPC</name>